<keyword evidence="2" id="KW-1185">Reference proteome</keyword>
<gene>
    <name evidence="1" type="ORF">IE53DRAFT_333538</name>
</gene>
<evidence type="ECO:0000313" key="2">
    <source>
        <dbReference type="Proteomes" id="UP000245626"/>
    </source>
</evidence>
<reference evidence="1 2" key="1">
    <citation type="journal article" date="2018" name="Mol. Biol. Evol.">
        <title>Broad Genomic Sampling Reveals a Smut Pathogenic Ancestry of the Fungal Clade Ustilaginomycotina.</title>
        <authorList>
            <person name="Kijpornyongpan T."/>
            <person name="Mondo S.J."/>
            <person name="Barry K."/>
            <person name="Sandor L."/>
            <person name="Lee J."/>
            <person name="Lipzen A."/>
            <person name="Pangilinan J."/>
            <person name="LaButti K."/>
            <person name="Hainaut M."/>
            <person name="Henrissat B."/>
            <person name="Grigoriev I.V."/>
            <person name="Spatafora J.W."/>
            <person name="Aime M.C."/>
        </authorList>
    </citation>
    <scope>NUCLEOTIDE SEQUENCE [LARGE SCALE GENOMIC DNA]</scope>
    <source>
        <strain evidence="1 2">SA 807</strain>
    </source>
</reference>
<sequence>MPTSTSNMDKLEASLLDRSTPLDNRFRTLFTIKGLATSSDDHLARAIQIISKGFSDDSALLKHELAYVLGQLEDVRALPVLRSVLSDLGQEVMVRHEAAEAMGAISCPSSLPILNEYLNDVDVSVRETCQLAIQKIEFDNTQKGKEIRQRNKLAKSENKIGDVEAAFAPIDPAPAMSSSEAALAAAAALEADSKDQDDSSSSSFTLESLPKFRSVYLDPSLSLFERYRAMFSLRNVAHSGGREAAREAVLCLAEGLKDSSALFRHEICFVFGELCHPASIPSMLDVLNDEKEHEMVRHEAAEALGGIVEESSQEGEASKDGFQNVFDSLKRWAEDMECPRVVRESCVVALDEMAYNNDPNQFQRVEV</sequence>
<dbReference type="EMBL" id="KZ820187">
    <property type="protein sequence ID" value="PWN48528.1"/>
    <property type="molecule type" value="Genomic_DNA"/>
</dbReference>
<protein>
    <submittedName>
        <fullName evidence="1">Deoxyhypusine hydroxylase</fullName>
    </submittedName>
</protein>
<organism evidence="1 2">
    <name type="scientific">Violaceomyces palustris</name>
    <dbReference type="NCBI Taxonomy" id="1673888"/>
    <lineage>
        <taxon>Eukaryota</taxon>
        <taxon>Fungi</taxon>
        <taxon>Dikarya</taxon>
        <taxon>Basidiomycota</taxon>
        <taxon>Ustilaginomycotina</taxon>
        <taxon>Ustilaginomycetes</taxon>
        <taxon>Violaceomycetales</taxon>
        <taxon>Violaceomycetaceae</taxon>
        <taxon>Violaceomyces</taxon>
    </lineage>
</organism>
<dbReference type="Proteomes" id="UP000245626">
    <property type="component" value="Unassembled WGS sequence"/>
</dbReference>
<name>A0ACD0NRQ1_9BASI</name>
<proteinExistence type="predicted"/>
<evidence type="ECO:0000313" key="1">
    <source>
        <dbReference type="EMBL" id="PWN48528.1"/>
    </source>
</evidence>
<accession>A0ACD0NRQ1</accession>